<dbReference type="Pfam" id="PF14099">
    <property type="entry name" value="Polysacc_lyase"/>
    <property type="match status" value="1"/>
</dbReference>
<dbReference type="GO" id="GO:0016829">
    <property type="term" value="F:lyase activity"/>
    <property type="evidence" value="ECO:0007669"/>
    <property type="project" value="UniProtKB-KW"/>
</dbReference>
<sequence length="292" mass="33521">MTFLKALTYVVLGLVSLHIAYAVAHYVVNNASFEPVYAENFEGSDFSKNSRVTMEVCCDHSMELTAPEGETGTAVKFRLQSDDSLIKNSKRSEYRLPAGHFGEEVWYRLRTYLPESWEDTEAAITVFQWHGVPDKLLFEGNRPPPTRLLFKDGDWYIPLGWDTRLLSNPWFELFGERRGTILWSAPAPRGAWEDWVFRITWATDDTGRMTVWRNGEKIADHDGPNTYRDLSAPYLKLGVYVPSWKTQPPDDVAVREMYFDDVWEVYPNKADTLPDDVKALIEAYRAKEASSG</sequence>
<name>A0A1I6FVH7_9RHOB</name>
<dbReference type="InterPro" id="IPR025975">
    <property type="entry name" value="Polysacc_lyase"/>
</dbReference>
<dbReference type="Gene3D" id="2.60.120.200">
    <property type="match status" value="1"/>
</dbReference>
<accession>A0A1I6FVH7</accession>
<organism evidence="1 2">
    <name type="scientific">Litoreibacter janthinus</name>
    <dbReference type="NCBI Taxonomy" id="670154"/>
    <lineage>
        <taxon>Bacteria</taxon>
        <taxon>Pseudomonadati</taxon>
        <taxon>Pseudomonadota</taxon>
        <taxon>Alphaproteobacteria</taxon>
        <taxon>Rhodobacterales</taxon>
        <taxon>Roseobacteraceae</taxon>
        <taxon>Litoreibacter</taxon>
    </lineage>
</organism>
<dbReference type="Proteomes" id="UP000199658">
    <property type="component" value="Unassembled WGS sequence"/>
</dbReference>
<dbReference type="EMBL" id="FOYO01000001">
    <property type="protein sequence ID" value="SFR33817.1"/>
    <property type="molecule type" value="Genomic_DNA"/>
</dbReference>
<keyword evidence="1" id="KW-0456">Lyase</keyword>
<evidence type="ECO:0000313" key="2">
    <source>
        <dbReference type="Proteomes" id="UP000199658"/>
    </source>
</evidence>
<evidence type="ECO:0000313" key="1">
    <source>
        <dbReference type="EMBL" id="SFR33817.1"/>
    </source>
</evidence>
<dbReference type="STRING" id="670154.SAMN04488002_0383"/>
<gene>
    <name evidence="1" type="ORF">SAMN04488002_0383</name>
</gene>
<dbReference type="RefSeq" id="WP_090211780.1">
    <property type="nucleotide sequence ID" value="NZ_FOYO01000001.1"/>
</dbReference>
<protein>
    <submittedName>
        <fullName evidence="1">Polysaccharide lyase</fullName>
    </submittedName>
</protein>
<proteinExistence type="predicted"/>
<dbReference type="AlphaFoldDB" id="A0A1I6FVH7"/>
<keyword evidence="2" id="KW-1185">Reference proteome</keyword>
<dbReference type="OrthoDB" id="118830at2"/>
<reference evidence="2" key="1">
    <citation type="submission" date="2016-10" db="EMBL/GenBank/DDBJ databases">
        <authorList>
            <person name="Varghese N."/>
            <person name="Submissions S."/>
        </authorList>
    </citation>
    <scope>NUCLEOTIDE SEQUENCE [LARGE SCALE GENOMIC DNA]</scope>
    <source>
        <strain evidence="2">DSM 26921</strain>
    </source>
</reference>